<evidence type="ECO:0000256" key="2">
    <source>
        <dbReference type="ARBA" id="ARBA00022771"/>
    </source>
</evidence>
<keyword evidence="3" id="KW-0862">Zinc</keyword>
<dbReference type="STRING" id="1160509.A0A3N4IFZ7"/>
<keyword evidence="1" id="KW-0479">Metal-binding</keyword>
<feature type="compositionally biased region" description="Acidic residues" evidence="5">
    <location>
        <begin position="253"/>
        <end position="266"/>
    </location>
</feature>
<feature type="region of interest" description="Disordered" evidence="5">
    <location>
        <begin position="119"/>
        <end position="266"/>
    </location>
</feature>
<organism evidence="7 8">
    <name type="scientific">Ascobolus immersus RN42</name>
    <dbReference type="NCBI Taxonomy" id="1160509"/>
    <lineage>
        <taxon>Eukaryota</taxon>
        <taxon>Fungi</taxon>
        <taxon>Dikarya</taxon>
        <taxon>Ascomycota</taxon>
        <taxon>Pezizomycotina</taxon>
        <taxon>Pezizomycetes</taxon>
        <taxon>Pezizales</taxon>
        <taxon>Ascobolaceae</taxon>
        <taxon>Ascobolus</taxon>
    </lineage>
</organism>
<feature type="region of interest" description="Disordered" evidence="5">
    <location>
        <begin position="471"/>
        <end position="490"/>
    </location>
</feature>
<dbReference type="AlphaFoldDB" id="A0A3N4IFZ7"/>
<protein>
    <recommendedName>
        <fullName evidence="6">GRF-type domain-containing protein</fullName>
    </recommendedName>
</protein>
<name>A0A3N4IFZ7_ASCIM</name>
<evidence type="ECO:0000313" key="8">
    <source>
        <dbReference type="Proteomes" id="UP000275078"/>
    </source>
</evidence>
<gene>
    <name evidence="7" type="ORF">BJ508DRAFT_413281</name>
</gene>
<dbReference type="Proteomes" id="UP000275078">
    <property type="component" value="Unassembled WGS sequence"/>
</dbReference>
<feature type="compositionally biased region" description="Polar residues" evidence="5">
    <location>
        <begin position="480"/>
        <end position="490"/>
    </location>
</feature>
<keyword evidence="8" id="KW-1185">Reference proteome</keyword>
<feature type="compositionally biased region" description="Low complexity" evidence="5">
    <location>
        <begin position="288"/>
        <end position="321"/>
    </location>
</feature>
<feature type="compositionally biased region" description="Basic and acidic residues" evidence="5">
    <location>
        <begin position="171"/>
        <end position="184"/>
    </location>
</feature>
<feature type="compositionally biased region" description="Polar residues" evidence="5">
    <location>
        <begin position="195"/>
        <end position="205"/>
    </location>
</feature>
<evidence type="ECO:0000259" key="6">
    <source>
        <dbReference type="PROSITE" id="PS51999"/>
    </source>
</evidence>
<feature type="compositionally biased region" description="Low complexity" evidence="5">
    <location>
        <begin position="361"/>
        <end position="376"/>
    </location>
</feature>
<proteinExistence type="predicted"/>
<dbReference type="InterPro" id="IPR010666">
    <property type="entry name" value="Znf_GRF"/>
</dbReference>
<dbReference type="Pfam" id="PF06839">
    <property type="entry name" value="Zn_ribbon_GRF"/>
    <property type="match status" value="1"/>
</dbReference>
<feature type="compositionally biased region" description="Low complexity" evidence="5">
    <location>
        <begin position="1"/>
        <end position="33"/>
    </location>
</feature>
<dbReference type="PROSITE" id="PS51999">
    <property type="entry name" value="ZF_GRF"/>
    <property type="match status" value="1"/>
</dbReference>
<feature type="compositionally biased region" description="Low complexity" evidence="5">
    <location>
        <begin position="147"/>
        <end position="157"/>
    </location>
</feature>
<evidence type="ECO:0000256" key="4">
    <source>
        <dbReference type="PROSITE-ProRule" id="PRU01343"/>
    </source>
</evidence>
<evidence type="ECO:0000256" key="5">
    <source>
        <dbReference type="SAM" id="MobiDB-lite"/>
    </source>
</evidence>
<evidence type="ECO:0000313" key="7">
    <source>
        <dbReference type="EMBL" id="RPA83608.1"/>
    </source>
</evidence>
<dbReference type="GO" id="GO:0008270">
    <property type="term" value="F:zinc ion binding"/>
    <property type="evidence" value="ECO:0007669"/>
    <property type="project" value="UniProtKB-KW"/>
</dbReference>
<dbReference type="EMBL" id="ML119663">
    <property type="protein sequence ID" value="RPA83608.1"/>
    <property type="molecule type" value="Genomic_DNA"/>
</dbReference>
<dbReference type="OrthoDB" id="430051at2759"/>
<evidence type="ECO:0000256" key="3">
    <source>
        <dbReference type="ARBA" id="ARBA00022833"/>
    </source>
</evidence>
<keyword evidence="2 4" id="KW-0863">Zinc-finger</keyword>
<feature type="region of interest" description="Disordered" evidence="5">
    <location>
        <begin position="284"/>
        <end position="387"/>
    </location>
</feature>
<reference evidence="7 8" key="1">
    <citation type="journal article" date="2018" name="Nat. Ecol. Evol.">
        <title>Pezizomycetes genomes reveal the molecular basis of ectomycorrhizal truffle lifestyle.</title>
        <authorList>
            <person name="Murat C."/>
            <person name="Payen T."/>
            <person name="Noel B."/>
            <person name="Kuo A."/>
            <person name="Morin E."/>
            <person name="Chen J."/>
            <person name="Kohler A."/>
            <person name="Krizsan K."/>
            <person name="Balestrini R."/>
            <person name="Da Silva C."/>
            <person name="Montanini B."/>
            <person name="Hainaut M."/>
            <person name="Levati E."/>
            <person name="Barry K.W."/>
            <person name="Belfiori B."/>
            <person name="Cichocki N."/>
            <person name="Clum A."/>
            <person name="Dockter R.B."/>
            <person name="Fauchery L."/>
            <person name="Guy J."/>
            <person name="Iotti M."/>
            <person name="Le Tacon F."/>
            <person name="Lindquist E.A."/>
            <person name="Lipzen A."/>
            <person name="Malagnac F."/>
            <person name="Mello A."/>
            <person name="Molinier V."/>
            <person name="Miyauchi S."/>
            <person name="Poulain J."/>
            <person name="Riccioni C."/>
            <person name="Rubini A."/>
            <person name="Sitrit Y."/>
            <person name="Splivallo R."/>
            <person name="Traeger S."/>
            <person name="Wang M."/>
            <person name="Zifcakova L."/>
            <person name="Wipf D."/>
            <person name="Zambonelli A."/>
            <person name="Paolocci F."/>
            <person name="Nowrousian M."/>
            <person name="Ottonello S."/>
            <person name="Baldrian P."/>
            <person name="Spatafora J.W."/>
            <person name="Henrissat B."/>
            <person name="Nagy L.G."/>
            <person name="Aury J.M."/>
            <person name="Wincker P."/>
            <person name="Grigoriev I.V."/>
            <person name="Bonfante P."/>
            <person name="Martin F.M."/>
        </authorList>
    </citation>
    <scope>NUCLEOTIDE SEQUENCE [LARGE SCALE GENOMIC DNA]</scope>
    <source>
        <strain evidence="7 8">RN42</strain>
    </source>
</reference>
<feature type="domain" description="GRF-type" evidence="6">
    <location>
        <begin position="46"/>
        <end position="91"/>
    </location>
</feature>
<accession>A0A3N4IFZ7</accession>
<feature type="region of interest" description="Disordered" evidence="5">
    <location>
        <begin position="1"/>
        <end position="34"/>
    </location>
</feature>
<feature type="compositionally biased region" description="Basic and acidic residues" evidence="5">
    <location>
        <begin position="229"/>
        <end position="252"/>
    </location>
</feature>
<evidence type="ECO:0000256" key="1">
    <source>
        <dbReference type="ARBA" id="ARBA00022723"/>
    </source>
</evidence>
<sequence length="524" mass="58035">MAAVGPSAPSSSHYPASTIPQTQPTQQNNNNNTGIRGIFQDGYWLCDCKPRQIALKHQTKKQTVNFGRWFYGCPKYREARHCNFFLWEDTDALAREAEYWEQHPELDKHAALNANPVPTPTISRIGLPPTPDTQRRVTDYYNTPNHAAPVAPSVVTPPESPSNRLGKKRARPEASKIRLDGDKTKGRRNGRIASRATTYDSGNESNSDEREADYQRYSIQTSRKKRRVNGRESVRDKSPRYTVTKKKEKEVIPLDEDSETSYGSEGDDEALQLVASVNRQLFPTHAPSASSSTTSISSNPKPFQASSPRRQPQASSRPVPSRSKDDDSVFLTPALPAPKPSSPAPIHVYCTTPQTHRTQMAPPSSAPAVLPSPSQACNSQPTSTPLPPPGLHEQTILKLLEKHKVRATPALREDLLKELRRHERVLRGHITGKNFVRGMLKEKEKEVTDLKVKVEVAGVTGSFENTFLASEEDQYESDNDGSSTIAGTLTRESTVATTTIGDDDDGDDDAWSSYGGYGRRARLI</sequence>